<dbReference type="Proteomes" id="UP000002038">
    <property type="component" value="Unassembled WGS sequence"/>
</dbReference>
<evidence type="ECO:0000313" key="1">
    <source>
        <dbReference type="EMBL" id="OAT07602.1"/>
    </source>
</evidence>
<proteinExistence type="predicted"/>
<gene>
    <name evidence="1" type="ORF">BDBG_03639</name>
</gene>
<dbReference type="AlphaFoldDB" id="A0A179UMH8"/>
<organism evidence="1 2">
    <name type="scientific">Blastomyces gilchristii (strain SLH14081)</name>
    <name type="common">Blastomyces dermatitidis</name>
    <dbReference type="NCBI Taxonomy" id="559298"/>
    <lineage>
        <taxon>Eukaryota</taxon>
        <taxon>Fungi</taxon>
        <taxon>Dikarya</taxon>
        <taxon>Ascomycota</taxon>
        <taxon>Pezizomycotina</taxon>
        <taxon>Eurotiomycetes</taxon>
        <taxon>Eurotiomycetidae</taxon>
        <taxon>Onygenales</taxon>
        <taxon>Ajellomycetaceae</taxon>
        <taxon>Blastomyces</taxon>
    </lineage>
</organism>
<evidence type="ECO:0000313" key="2">
    <source>
        <dbReference type="Proteomes" id="UP000002038"/>
    </source>
</evidence>
<dbReference type="RefSeq" id="XP_031577859.1">
    <property type="nucleotide sequence ID" value="XM_031721338.1"/>
</dbReference>
<sequence length="251" mass="29176">MRISRCRREDQDLDLLGTRLSKLDLEDDNGACFFQPISTHEHQKIPKQYPDFRCRFDYTDSPFHIGMHLKSVVEDSHLCGKEMLVSDPNQRILETAQYEFQNPRFHSLYEWRLLRSFGLKPEVRKRSRNCPHQFVVTSHGLQATKDTEGKLTCSEALPLVNLIQAQLLHTSLRHNNTIFPVLMASFMGARLRFIEAYSDGSEHPYIRMGRLIDYFKFNHGLDASLVFEQLCWKDNGLSKHQPLSTRGAVHT</sequence>
<dbReference type="EMBL" id="GG657453">
    <property type="protein sequence ID" value="OAT07602.1"/>
    <property type="molecule type" value="Genomic_DNA"/>
</dbReference>
<dbReference type="VEuPathDB" id="FungiDB:BDBG_03639"/>
<reference evidence="2" key="1">
    <citation type="journal article" date="2015" name="PLoS Genet.">
        <title>The dynamic genome and transcriptome of the human fungal pathogen Blastomyces and close relative Emmonsia.</title>
        <authorList>
            <person name="Munoz J.F."/>
            <person name="Gauthier G.M."/>
            <person name="Desjardins C.A."/>
            <person name="Gallo J.E."/>
            <person name="Holder J."/>
            <person name="Sullivan T.D."/>
            <person name="Marty A.J."/>
            <person name="Carmen J.C."/>
            <person name="Chen Z."/>
            <person name="Ding L."/>
            <person name="Gujja S."/>
            <person name="Magrini V."/>
            <person name="Misas E."/>
            <person name="Mitreva M."/>
            <person name="Priest M."/>
            <person name="Saif S."/>
            <person name="Whiston E.A."/>
            <person name="Young S."/>
            <person name="Zeng Q."/>
            <person name="Goldman W.E."/>
            <person name="Mardis E.R."/>
            <person name="Taylor J.W."/>
            <person name="McEwen J.G."/>
            <person name="Clay O.K."/>
            <person name="Klein B.S."/>
            <person name="Cuomo C.A."/>
        </authorList>
    </citation>
    <scope>NUCLEOTIDE SEQUENCE [LARGE SCALE GENOMIC DNA]</scope>
    <source>
        <strain evidence="2">SLH14081</strain>
    </source>
</reference>
<accession>A0A179UMH8</accession>
<name>A0A179UMH8_BLAGS</name>
<keyword evidence="2" id="KW-1185">Reference proteome</keyword>
<dbReference type="KEGG" id="bgh:BDBG_03639"/>
<dbReference type="OrthoDB" id="10449735at2759"/>
<protein>
    <submittedName>
        <fullName evidence="1">Uncharacterized protein</fullName>
    </submittedName>
</protein>
<dbReference type="GeneID" id="8505280"/>